<comment type="caution">
    <text evidence="1">The sequence shown here is derived from an EMBL/GenBank/DDBJ whole genome shotgun (WGS) entry which is preliminary data.</text>
</comment>
<evidence type="ECO:0000313" key="2">
    <source>
        <dbReference type="Proteomes" id="UP000828048"/>
    </source>
</evidence>
<protein>
    <submittedName>
        <fullName evidence="1">Uncharacterized protein</fullName>
    </submittedName>
</protein>
<dbReference type="Proteomes" id="UP000828048">
    <property type="component" value="Chromosome 4"/>
</dbReference>
<accession>A0ACB7Z6N5</accession>
<organism evidence="1 2">
    <name type="scientific">Vaccinium darrowii</name>
    <dbReference type="NCBI Taxonomy" id="229202"/>
    <lineage>
        <taxon>Eukaryota</taxon>
        <taxon>Viridiplantae</taxon>
        <taxon>Streptophyta</taxon>
        <taxon>Embryophyta</taxon>
        <taxon>Tracheophyta</taxon>
        <taxon>Spermatophyta</taxon>
        <taxon>Magnoliopsida</taxon>
        <taxon>eudicotyledons</taxon>
        <taxon>Gunneridae</taxon>
        <taxon>Pentapetalae</taxon>
        <taxon>asterids</taxon>
        <taxon>Ericales</taxon>
        <taxon>Ericaceae</taxon>
        <taxon>Vaccinioideae</taxon>
        <taxon>Vaccinieae</taxon>
        <taxon>Vaccinium</taxon>
    </lineage>
</organism>
<proteinExistence type="predicted"/>
<dbReference type="EMBL" id="CM037154">
    <property type="protein sequence ID" value="KAH7861379.1"/>
    <property type="molecule type" value="Genomic_DNA"/>
</dbReference>
<sequence length="342" mass="37949">MANLLCTETHNLCLDDLDSDQTHETSNQNLGFEENDRSEPWIGLPLLSEECFCLMVEKERGHLPRDDYFKRVRSGDMDFGVVRREAMDWILKAHAHYSFGPLSFCLSINYLDRFLSVYELPIGKTWRGQLLAVACLSIAAKMEETSVPLTVDLQVGEPKFIFEGKTIRRMEFLVMSTLNWKMKASTPCSFIDYFLGKINGDDQIQSGFLISRSIQLILSTVKGIDFLEFRPSEIAAAVAISVSGEVKPVDIDRAMSCFILVGKGRVLKCLQLIQQLGLSRGSVNLGGSASIPSSVPQSPIGVLDAACLSCKSDDITVGSCANSSHNSPETKRRKLSQEDFKS</sequence>
<reference evidence="1 2" key="1">
    <citation type="journal article" date="2021" name="Hortic Res">
        <title>High-quality reference genome and annotation aids understanding of berry development for evergreen blueberry (Vaccinium darrowii).</title>
        <authorList>
            <person name="Yu J."/>
            <person name="Hulse-Kemp A.M."/>
            <person name="Babiker E."/>
            <person name="Staton M."/>
        </authorList>
    </citation>
    <scope>NUCLEOTIDE SEQUENCE [LARGE SCALE GENOMIC DNA]</scope>
    <source>
        <strain evidence="2">cv. NJ 8807/NJ 8810</strain>
        <tissue evidence="1">Young leaf</tissue>
    </source>
</reference>
<evidence type="ECO:0000313" key="1">
    <source>
        <dbReference type="EMBL" id="KAH7861379.1"/>
    </source>
</evidence>
<keyword evidence="2" id="KW-1185">Reference proteome</keyword>
<gene>
    <name evidence="1" type="ORF">Vadar_025367</name>
</gene>
<name>A0ACB7Z6N5_9ERIC</name>